<protein>
    <submittedName>
        <fullName evidence="2">Uncharacterized protein</fullName>
    </submittedName>
</protein>
<organism evidence="2 3">
    <name type="scientific">Sinorhizobium saheli</name>
    <dbReference type="NCBI Taxonomy" id="36856"/>
    <lineage>
        <taxon>Bacteria</taxon>
        <taxon>Pseudomonadati</taxon>
        <taxon>Pseudomonadota</taxon>
        <taxon>Alphaproteobacteria</taxon>
        <taxon>Hyphomicrobiales</taxon>
        <taxon>Rhizobiaceae</taxon>
        <taxon>Sinorhizobium/Ensifer group</taxon>
        <taxon>Sinorhizobium</taxon>
    </lineage>
</organism>
<reference evidence="2 3" key="1">
    <citation type="submission" date="2015-11" db="EMBL/GenBank/DDBJ databases">
        <title>Ensifer anhuiense sp. nov., an effective nitrogen fixation bacterium with Glycine soja.</title>
        <authorList>
            <person name="Yan H."/>
            <person name="Chen W."/>
        </authorList>
    </citation>
    <scope>NUCLEOTIDE SEQUENCE [LARGE SCALE GENOMIC DNA]</scope>
    <source>
        <strain evidence="2 3">LMG 7837</strain>
    </source>
</reference>
<accession>A0A178YBL7</accession>
<sequence>MRSLLLTAALLCAAGPAAASSIEEMASGTVGSASVATISCARCPTLQPKTKPSYVVPELAPGTERVELKEVDGELKSLRTEAWLGGSPVVFVNKASQEAIEAAARNADQQTVADVSAGAVPADTVGIDRSAKTAAVATISHADPVAASMAADSSRKFDPAGFDLRLD</sequence>
<evidence type="ECO:0000313" key="2">
    <source>
        <dbReference type="EMBL" id="OAP44834.1"/>
    </source>
</evidence>
<dbReference type="EMBL" id="LNQB01000073">
    <property type="protein sequence ID" value="OAP44834.1"/>
    <property type="molecule type" value="Genomic_DNA"/>
</dbReference>
<name>A0A178YBL7_SINSA</name>
<dbReference type="OrthoDB" id="8283437at2"/>
<evidence type="ECO:0000313" key="3">
    <source>
        <dbReference type="Proteomes" id="UP000078507"/>
    </source>
</evidence>
<gene>
    <name evidence="2" type="ORF">ATB98_18470</name>
</gene>
<feature type="chain" id="PRO_5008097763" evidence="1">
    <location>
        <begin position="20"/>
        <end position="167"/>
    </location>
</feature>
<proteinExistence type="predicted"/>
<comment type="caution">
    <text evidence="2">The sequence shown here is derived from an EMBL/GenBank/DDBJ whole genome shotgun (WGS) entry which is preliminary data.</text>
</comment>
<dbReference type="RefSeq" id="WP_066875031.1">
    <property type="nucleotide sequence ID" value="NZ_LNQB01000073.1"/>
</dbReference>
<dbReference type="AlphaFoldDB" id="A0A178YBL7"/>
<keyword evidence="3" id="KW-1185">Reference proteome</keyword>
<evidence type="ECO:0000256" key="1">
    <source>
        <dbReference type="SAM" id="SignalP"/>
    </source>
</evidence>
<dbReference type="Proteomes" id="UP000078507">
    <property type="component" value="Unassembled WGS sequence"/>
</dbReference>
<feature type="signal peptide" evidence="1">
    <location>
        <begin position="1"/>
        <end position="19"/>
    </location>
</feature>
<keyword evidence="1" id="KW-0732">Signal</keyword>
<dbReference type="NCBIfam" id="NF041110">
    <property type="entry name" value="HPE1_fam_CxxC"/>
    <property type="match status" value="1"/>
</dbReference>
<dbReference type="InterPro" id="IPR049748">
    <property type="entry name" value="HPE1-like_N_CxxC"/>
</dbReference>